<evidence type="ECO:0000313" key="1">
    <source>
        <dbReference type="EMBL" id="PAV70342.1"/>
    </source>
</evidence>
<gene>
    <name evidence="1" type="ORF">WR25_02883</name>
</gene>
<keyword evidence="2" id="KW-1185">Reference proteome</keyword>
<accession>A0A2A2K8X5</accession>
<evidence type="ECO:0000313" key="2">
    <source>
        <dbReference type="Proteomes" id="UP000218231"/>
    </source>
</evidence>
<dbReference type="AlphaFoldDB" id="A0A2A2K8X5"/>
<proteinExistence type="predicted"/>
<name>A0A2A2K8X5_9BILA</name>
<reference evidence="1 2" key="1">
    <citation type="journal article" date="2017" name="Curr. Biol.">
        <title>Genome architecture and evolution of a unichromosomal asexual nematode.</title>
        <authorList>
            <person name="Fradin H."/>
            <person name="Zegar C."/>
            <person name="Gutwein M."/>
            <person name="Lucas J."/>
            <person name="Kovtun M."/>
            <person name="Corcoran D."/>
            <person name="Baugh L.R."/>
            <person name="Kiontke K."/>
            <person name="Gunsalus K."/>
            <person name="Fitch D.H."/>
            <person name="Piano F."/>
        </authorList>
    </citation>
    <scope>NUCLEOTIDE SEQUENCE [LARGE SCALE GENOMIC DNA]</scope>
    <source>
        <strain evidence="1">PF1309</strain>
    </source>
</reference>
<dbReference type="Proteomes" id="UP000218231">
    <property type="component" value="Unassembled WGS sequence"/>
</dbReference>
<comment type="caution">
    <text evidence="1">The sequence shown here is derived from an EMBL/GenBank/DDBJ whole genome shotgun (WGS) entry which is preliminary data.</text>
</comment>
<protein>
    <submittedName>
        <fullName evidence="1">Uncharacterized protein</fullName>
    </submittedName>
</protein>
<dbReference type="EMBL" id="LIAE01009286">
    <property type="protein sequence ID" value="PAV70342.1"/>
    <property type="molecule type" value="Genomic_DNA"/>
</dbReference>
<organism evidence="1 2">
    <name type="scientific">Diploscapter pachys</name>
    <dbReference type="NCBI Taxonomy" id="2018661"/>
    <lineage>
        <taxon>Eukaryota</taxon>
        <taxon>Metazoa</taxon>
        <taxon>Ecdysozoa</taxon>
        <taxon>Nematoda</taxon>
        <taxon>Chromadorea</taxon>
        <taxon>Rhabditida</taxon>
        <taxon>Rhabditina</taxon>
        <taxon>Rhabditomorpha</taxon>
        <taxon>Rhabditoidea</taxon>
        <taxon>Rhabditidae</taxon>
        <taxon>Diploscapter</taxon>
    </lineage>
</organism>
<sequence length="153" mass="16502">MGLYLLAQVHAQALERELQGIGEVGLGGQGAQVQPQMHDGLRDLRAHAADDAVGAHQTDGGDGLEQMLGDQGIDSRHTSDVDDGDFRTGVDDTLQQRLHHGLASLRIERADQRQGQHAIPQLDHRSGQLQQLFLLALDNRFAGLLEGADGVHP</sequence>